<proteinExistence type="predicted"/>
<dbReference type="Proteomes" id="UP000238356">
    <property type="component" value="Unassembled WGS sequence"/>
</dbReference>
<dbReference type="InterPro" id="IPR050428">
    <property type="entry name" value="TCS_sensor_his_kinase"/>
</dbReference>
<feature type="transmembrane region" description="Helical" evidence="6">
    <location>
        <begin position="12"/>
        <end position="35"/>
    </location>
</feature>
<keyword evidence="6" id="KW-0812">Transmembrane</keyword>
<keyword evidence="5 8" id="KW-0418">Kinase</keyword>
<dbReference type="EC" id="2.7.13.3" evidence="2"/>
<organism evidence="8 9">
    <name type="scientific">Nocardia nova</name>
    <dbReference type="NCBI Taxonomy" id="37330"/>
    <lineage>
        <taxon>Bacteria</taxon>
        <taxon>Bacillati</taxon>
        <taxon>Actinomycetota</taxon>
        <taxon>Actinomycetes</taxon>
        <taxon>Mycobacteriales</taxon>
        <taxon>Nocardiaceae</taxon>
        <taxon>Nocardia</taxon>
    </lineage>
</organism>
<dbReference type="InterPro" id="IPR036890">
    <property type="entry name" value="HATPase_C_sf"/>
</dbReference>
<evidence type="ECO:0000256" key="5">
    <source>
        <dbReference type="ARBA" id="ARBA00022777"/>
    </source>
</evidence>
<reference evidence="8 9" key="1">
    <citation type="submission" date="2018-02" db="EMBL/GenBank/DDBJ databases">
        <title>8 Nocardia nova and 1 Nocardia cyriacigeorgica strain used for evolution to TMP-SMX.</title>
        <authorList>
            <person name="Mehta H."/>
            <person name="Weng J."/>
            <person name="Shamoo Y."/>
        </authorList>
    </citation>
    <scope>NUCLEOTIDE SEQUENCE [LARGE SCALE GENOMIC DNA]</scope>
    <source>
        <strain evidence="8 9">BAA2227</strain>
    </source>
</reference>
<dbReference type="AlphaFoldDB" id="A0A2S6A5T5"/>
<dbReference type="Pfam" id="PF02518">
    <property type="entry name" value="HATPase_c"/>
    <property type="match status" value="1"/>
</dbReference>
<evidence type="ECO:0000259" key="7">
    <source>
        <dbReference type="SMART" id="SM00387"/>
    </source>
</evidence>
<dbReference type="Gene3D" id="6.10.340.10">
    <property type="match status" value="1"/>
</dbReference>
<name>A0A2S6A5T5_9NOCA</name>
<evidence type="ECO:0000256" key="1">
    <source>
        <dbReference type="ARBA" id="ARBA00000085"/>
    </source>
</evidence>
<dbReference type="InterPro" id="IPR013587">
    <property type="entry name" value="Nitrate/nitrite_sensing"/>
</dbReference>
<evidence type="ECO:0000313" key="8">
    <source>
        <dbReference type="EMBL" id="PPJ27695.1"/>
    </source>
</evidence>
<dbReference type="PANTHER" id="PTHR45436:SF5">
    <property type="entry name" value="SENSOR HISTIDINE KINASE TRCS"/>
    <property type="match status" value="1"/>
</dbReference>
<dbReference type="EMBL" id="PSZD01000009">
    <property type="protein sequence ID" value="PPJ27695.1"/>
    <property type="molecule type" value="Genomic_DNA"/>
</dbReference>
<dbReference type="Gene3D" id="3.30.565.10">
    <property type="entry name" value="Histidine kinase-like ATPase, C-terminal domain"/>
    <property type="match status" value="1"/>
</dbReference>
<dbReference type="SUPFAM" id="SSF55874">
    <property type="entry name" value="ATPase domain of HSP90 chaperone/DNA topoisomerase II/histidine kinase"/>
    <property type="match status" value="1"/>
</dbReference>
<keyword evidence="4" id="KW-0808">Transferase</keyword>
<keyword evidence="3" id="KW-0597">Phosphoprotein</keyword>
<accession>A0A2S6A5T5</accession>
<dbReference type="GO" id="GO:0005886">
    <property type="term" value="C:plasma membrane"/>
    <property type="evidence" value="ECO:0007669"/>
    <property type="project" value="TreeGrafter"/>
</dbReference>
<evidence type="ECO:0000256" key="2">
    <source>
        <dbReference type="ARBA" id="ARBA00012438"/>
    </source>
</evidence>
<dbReference type="RefSeq" id="WP_104363554.1">
    <property type="nucleotide sequence ID" value="NZ_PSZD01000009.1"/>
</dbReference>
<keyword evidence="6" id="KW-0472">Membrane</keyword>
<evidence type="ECO:0000313" key="9">
    <source>
        <dbReference type="Proteomes" id="UP000238356"/>
    </source>
</evidence>
<comment type="caution">
    <text evidence="8">The sequence shown here is derived from an EMBL/GenBank/DDBJ whole genome shotgun (WGS) entry which is preliminary data.</text>
</comment>
<gene>
    <name evidence="8" type="ORF">C5F51_16875</name>
</gene>
<comment type="catalytic activity">
    <reaction evidence="1">
        <text>ATP + protein L-histidine = ADP + protein N-phospho-L-histidine.</text>
        <dbReference type="EC" id="2.7.13.3"/>
    </reaction>
</comment>
<feature type="transmembrane region" description="Helical" evidence="6">
    <location>
        <begin position="306"/>
        <end position="327"/>
    </location>
</feature>
<keyword evidence="9" id="KW-1185">Reference proteome</keyword>
<evidence type="ECO:0000256" key="6">
    <source>
        <dbReference type="SAM" id="Phobius"/>
    </source>
</evidence>
<protein>
    <recommendedName>
        <fullName evidence="2">histidine kinase</fullName>
        <ecNumber evidence="2">2.7.13.3</ecNumber>
    </recommendedName>
</protein>
<dbReference type="PANTHER" id="PTHR45436">
    <property type="entry name" value="SENSOR HISTIDINE KINASE YKOH"/>
    <property type="match status" value="1"/>
</dbReference>
<feature type="domain" description="Histidine kinase/HSP90-like ATPase" evidence="7">
    <location>
        <begin position="509"/>
        <end position="622"/>
    </location>
</feature>
<dbReference type="GO" id="GO:0000160">
    <property type="term" value="P:phosphorelay signal transduction system"/>
    <property type="evidence" value="ECO:0007669"/>
    <property type="project" value="TreeGrafter"/>
</dbReference>
<evidence type="ECO:0000256" key="4">
    <source>
        <dbReference type="ARBA" id="ARBA00022679"/>
    </source>
</evidence>
<sequence length="630" mass="67060">MFRPRIGIRTRVVAVAAIPCMSLLLVAVGAAGHFLQTGQHARDWAAQNRRALEPVVTMVEAMQQERQLTMVAAQRAQPVPTLASARAHVDHALADLTPMGEALAAIDPTGFRDVLGNSVTVLAKLPATRSGIDAGTLNADDAYDYYNRAVEVITTGSAVAAQRAPDTATARELSTGLSMFRAVEAMSRAHALAAAATPRGFTAEQLQRFTREVGYYRIALDHLAWQLSGPQRDRLRALSDSGDWRTTIAAEDALIVAAPGAGIVGDAASEAAAHATSGLLELWRAQNAAAGASAQAAGDRISHRSMLAAFVAVAIAVIAVAAALVAADRLARRLVRLRTDTTDLAERRLPAIMSRLRRGEQVQIDNEVVRLDPGADEIGDVAAAFNQAQFAAISAAASEAVTRNGVRAVFVNIAHRSQLVVHRQLEVLDQAERDADDPSYLQTLFALDHLATRARRNAENLIILGGERPARRWRNPVSLFDIVRSAAAETTDYQRVDITRLPDVRIAGHVVADVVHLLAELMDNATAFSPPQSRVRVDGRVIGGDVRLAVCDQGLGMDPAELGRRNELLSAAPDFGIAALTGDFRLGLFVVAALAGQHGLSVRLTESEYGGISAVVSIPATLLSSSEAIE</sequence>
<evidence type="ECO:0000256" key="3">
    <source>
        <dbReference type="ARBA" id="ARBA00022553"/>
    </source>
</evidence>
<keyword evidence="6" id="KW-1133">Transmembrane helix</keyword>
<dbReference type="SMART" id="SM00387">
    <property type="entry name" value="HATPase_c"/>
    <property type="match status" value="1"/>
</dbReference>
<dbReference type="GO" id="GO:0004673">
    <property type="term" value="F:protein histidine kinase activity"/>
    <property type="evidence" value="ECO:0007669"/>
    <property type="project" value="UniProtKB-EC"/>
</dbReference>
<dbReference type="Pfam" id="PF08376">
    <property type="entry name" value="NIT"/>
    <property type="match status" value="1"/>
</dbReference>
<dbReference type="InterPro" id="IPR003594">
    <property type="entry name" value="HATPase_dom"/>
</dbReference>